<proteinExistence type="predicted"/>
<dbReference type="EMBL" id="GGEC01050558">
    <property type="protein sequence ID" value="MBX31042.1"/>
    <property type="molecule type" value="Transcribed_RNA"/>
</dbReference>
<evidence type="ECO:0000256" key="1">
    <source>
        <dbReference type="SAM" id="SignalP"/>
    </source>
</evidence>
<feature type="signal peptide" evidence="1">
    <location>
        <begin position="1"/>
        <end position="21"/>
    </location>
</feature>
<feature type="chain" id="PRO_5015139703" evidence="1">
    <location>
        <begin position="22"/>
        <end position="78"/>
    </location>
</feature>
<accession>A0A2P2MLJ3</accession>
<evidence type="ECO:0000313" key="2">
    <source>
        <dbReference type="EMBL" id="MBX31042.1"/>
    </source>
</evidence>
<sequence length="78" mass="9249">MYVKRLALLLCSLWSYQTNDCVPFSKFKMLGNSCSYFPSQLHLRCSIYWIFDQSTCVLALFMATKKNAQIHPWTLLFW</sequence>
<reference evidence="2" key="1">
    <citation type="submission" date="2018-02" db="EMBL/GenBank/DDBJ databases">
        <title>Rhizophora mucronata_Transcriptome.</title>
        <authorList>
            <person name="Meera S.P."/>
            <person name="Sreeshan A."/>
            <person name="Augustine A."/>
        </authorList>
    </citation>
    <scope>NUCLEOTIDE SEQUENCE</scope>
    <source>
        <tissue evidence="2">Leaf</tissue>
    </source>
</reference>
<dbReference type="AlphaFoldDB" id="A0A2P2MLJ3"/>
<keyword evidence="1" id="KW-0732">Signal</keyword>
<organism evidence="2">
    <name type="scientific">Rhizophora mucronata</name>
    <name type="common">Asiatic mangrove</name>
    <dbReference type="NCBI Taxonomy" id="61149"/>
    <lineage>
        <taxon>Eukaryota</taxon>
        <taxon>Viridiplantae</taxon>
        <taxon>Streptophyta</taxon>
        <taxon>Embryophyta</taxon>
        <taxon>Tracheophyta</taxon>
        <taxon>Spermatophyta</taxon>
        <taxon>Magnoliopsida</taxon>
        <taxon>eudicotyledons</taxon>
        <taxon>Gunneridae</taxon>
        <taxon>Pentapetalae</taxon>
        <taxon>rosids</taxon>
        <taxon>fabids</taxon>
        <taxon>Malpighiales</taxon>
        <taxon>Rhizophoraceae</taxon>
        <taxon>Rhizophora</taxon>
    </lineage>
</organism>
<protein>
    <submittedName>
        <fullName evidence="2">Uncharacterized protein LOC107425144</fullName>
    </submittedName>
</protein>
<name>A0A2P2MLJ3_RHIMU</name>